<dbReference type="Proteomes" id="UP001241988">
    <property type="component" value="Unassembled WGS sequence"/>
</dbReference>
<protein>
    <submittedName>
        <fullName evidence="8">ABC-2 type transport system permease protein</fullName>
    </submittedName>
</protein>
<gene>
    <name evidence="8" type="ORF">QOZ98_003634</name>
</gene>
<reference evidence="8 9" key="1">
    <citation type="submission" date="2023-07" db="EMBL/GenBank/DDBJ databases">
        <title>Genomic Encyclopedia of Type Strains, Phase IV (KMG-IV): sequencing the most valuable type-strain genomes for metagenomic binning, comparative biology and taxonomic classification.</title>
        <authorList>
            <person name="Goeker M."/>
        </authorList>
    </citation>
    <scope>NUCLEOTIDE SEQUENCE [LARGE SCALE GENOMIC DNA]</scope>
    <source>
        <strain evidence="8 9">DSM 16419</strain>
    </source>
</reference>
<dbReference type="Pfam" id="PF12698">
    <property type="entry name" value="ABC2_membrane_3"/>
    <property type="match status" value="1"/>
</dbReference>
<dbReference type="RefSeq" id="WP_308788647.1">
    <property type="nucleotide sequence ID" value="NZ_JAUSWB010000012.1"/>
</dbReference>
<evidence type="ECO:0000259" key="7">
    <source>
        <dbReference type="Pfam" id="PF12698"/>
    </source>
</evidence>
<evidence type="ECO:0000313" key="9">
    <source>
        <dbReference type="Proteomes" id="UP001241988"/>
    </source>
</evidence>
<evidence type="ECO:0000256" key="3">
    <source>
        <dbReference type="ARBA" id="ARBA00022692"/>
    </source>
</evidence>
<evidence type="ECO:0000256" key="4">
    <source>
        <dbReference type="ARBA" id="ARBA00022989"/>
    </source>
</evidence>
<dbReference type="InterPro" id="IPR013525">
    <property type="entry name" value="ABC2_TM"/>
</dbReference>
<evidence type="ECO:0000256" key="5">
    <source>
        <dbReference type="ARBA" id="ARBA00023136"/>
    </source>
</evidence>
<comment type="caution">
    <text evidence="8">The sequence shown here is derived from an EMBL/GenBank/DDBJ whole genome shotgun (WGS) entry which is preliminary data.</text>
</comment>
<dbReference type="InterPro" id="IPR051449">
    <property type="entry name" value="ABC-2_transporter_component"/>
</dbReference>
<comment type="subcellular location">
    <subcellularLocation>
        <location evidence="1">Cell membrane</location>
        <topology evidence="1">Multi-pass membrane protein</topology>
    </subcellularLocation>
</comment>
<feature type="domain" description="ABC-2 type transporter transmembrane" evidence="7">
    <location>
        <begin position="21"/>
        <end position="415"/>
    </location>
</feature>
<organism evidence="8 9">
    <name type="scientific">Planomicrobium stackebrandtii</name>
    <dbReference type="NCBI Taxonomy" id="253160"/>
    <lineage>
        <taxon>Bacteria</taxon>
        <taxon>Bacillati</taxon>
        <taxon>Bacillota</taxon>
        <taxon>Bacilli</taxon>
        <taxon>Bacillales</taxon>
        <taxon>Caryophanaceae</taxon>
        <taxon>Planomicrobium</taxon>
    </lineage>
</organism>
<feature type="transmembrane region" description="Helical" evidence="6">
    <location>
        <begin position="268"/>
        <end position="297"/>
    </location>
</feature>
<proteinExistence type="predicted"/>
<accession>A0ABU0H1V4</accession>
<keyword evidence="9" id="KW-1185">Reference proteome</keyword>
<feature type="transmembrane region" description="Helical" evidence="6">
    <location>
        <begin position="399"/>
        <end position="417"/>
    </location>
</feature>
<dbReference type="PANTHER" id="PTHR30294">
    <property type="entry name" value="MEMBRANE COMPONENT OF ABC TRANSPORTER YHHJ-RELATED"/>
    <property type="match status" value="1"/>
</dbReference>
<sequence>MYAFFKKDILVLFRDRTELVVLLAMPFILIAILGFALSGLLSGNSEVLSMEVAIVQEDDEEQGIQRFAEELGKSGLPADAQNGIMAAAEETSPSSMLQEILSDESLSSLVTAKEMDGAAATHALEEEEVVAILTIPEDFTFNALQKMMLGAGGGSELELLISDYAATQSEVFHDILEEFVWSLNFESAIARAADGEGAVPEEAQPLLGGVESVSAVEPISSFQYYTIGMAVMFALFVGATISAMAYVEKQQFVFHRILLSDHHPYVYLGAKAIAAALVTFLQFCILFFFSSLIFGAFDLTDLSFWPGMLLIAFSLAICVGSLAAFLIALTMRYNNDTITTVFAGGVVTVFAFLGGSFTPTEGMPAFVQQLGGWTPNGASLNAFLIWIQNLDISMLWEPLSRVFLITFLLLILSLLIFPRKGEA</sequence>
<feature type="transmembrane region" description="Helical" evidence="6">
    <location>
        <begin position="224"/>
        <end position="247"/>
    </location>
</feature>
<keyword evidence="3 6" id="KW-0812">Transmembrane</keyword>
<dbReference type="EMBL" id="JAUSWB010000012">
    <property type="protein sequence ID" value="MDQ0430747.1"/>
    <property type="molecule type" value="Genomic_DNA"/>
</dbReference>
<dbReference type="PANTHER" id="PTHR30294:SF38">
    <property type="entry name" value="TRANSPORT PERMEASE PROTEIN"/>
    <property type="match status" value="1"/>
</dbReference>
<feature type="transmembrane region" description="Helical" evidence="6">
    <location>
        <begin position="20"/>
        <end position="41"/>
    </location>
</feature>
<keyword evidence="4 6" id="KW-1133">Transmembrane helix</keyword>
<evidence type="ECO:0000256" key="1">
    <source>
        <dbReference type="ARBA" id="ARBA00004651"/>
    </source>
</evidence>
<keyword evidence="2" id="KW-1003">Cell membrane</keyword>
<feature type="transmembrane region" description="Helical" evidence="6">
    <location>
        <begin position="338"/>
        <end position="357"/>
    </location>
</feature>
<evidence type="ECO:0000256" key="6">
    <source>
        <dbReference type="SAM" id="Phobius"/>
    </source>
</evidence>
<evidence type="ECO:0000256" key="2">
    <source>
        <dbReference type="ARBA" id="ARBA00022475"/>
    </source>
</evidence>
<name>A0ABU0H1V4_9BACL</name>
<keyword evidence="5 6" id="KW-0472">Membrane</keyword>
<feature type="transmembrane region" description="Helical" evidence="6">
    <location>
        <begin position="309"/>
        <end position="331"/>
    </location>
</feature>
<evidence type="ECO:0000313" key="8">
    <source>
        <dbReference type="EMBL" id="MDQ0430747.1"/>
    </source>
</evidence>